<evidence type="ECO:0000313" key="2">
    <source>
        <dbReference type="EMBL" id="KAJ7304189.1"/>
    </source>
</evidence>
<organism evidence="2 3">
    <name type="scientific">Phrynocephalus forsythii</name>
    <dbReference type="NCBI Taxonomy" id="171643"/>
    <lineage>
        <taxon>Eukaryota</taxon>
        <taxon>Metazoa</taxon>
        <taxon>Chordata</taxon>
        <taxon>Craniata</taxon>
        <taxon>Vertebrata</taxon>
        <taxon>Euteleostomi</taxon>
        <taxon>Lepidosauria</taxon>
        <taxon>Squamata</taxon>
        <taxon>Bifurcata</taxon>
        <taxon>Unidentata</taxon>
        <taxon>Episquamata</taxon>
        <taxon>Toxicofera</taxon>
        <taxon>Iguania</taxon>
        <taxon>Acrodonta</taxon>
        <taxon>Agamidae</taxon>
        <taxon>Agaminae</taxon>
        <taxon>Phrynocephalus</taxon>
    </lineage>
</organism>
<dbReference type="EMBL" id="JAPFRF010000023">
    <property type="protein sequence ID" value="KAJ7304189.1"/>
    <property type="molecule type" value="Genomic_DNA"/>
</dbReference>
<reference evidence="2" key="1">
    <citation type="journal article" date="2023" name="DNA Res.">
        <title>Chromosome-level genome assembly of Phrynocephalus forsythii using third-generation DNA sequencing and Hi-C analysis.</title>
        <authorList>
            <person name="Qi Y."/>
            <person name="Zhao W."/>
            <person name="Zhao Y."/>
            <person name="Niu C."/>
            <person name="Cao S."/>
            <person name="Zhang Y."/>
        </authorList>
    </citation>
    <scope>NUCLEOTIDE SEQUENCE</scope>
    <source>
        <tissue evidence="2">Muscle</tissue>
    </source>
</reference>
<name>A0A9Q0X6Q8_9SAUR</name>
<comment type="caution">
    <text evidence="2">The sequence shown here is derived from an EMBL/GenBank/DDBJ whole genome shotgun (WGS) entry which is preliminary data.</text>
</comment>
<keyword evidence="3" id="KW-1185">Reference proteome</keyword>
<sequence length="127" mass="14146">MSACQAVDLAALPHAPDFFLHFYKDKVVVYTDIPFVLKVLLCFYFFITYKNSADSSPVSAQRLSWWIMETITLSDHLANLPLSTAVQSLGPTSLLLSSSNTTLTPVSNLLPPWVEVYYFPTSNNPLA</sequence>
<keyword evidence="1" id="KW-1133">Transmembrane helix</keyword>
<accession>A0A9Q0X6Q8</accession>
<evidence type="ECO:0000256" key="1">
    <source>
        <dbReference type="SAM" id="Phobius"/>
    </source>
</evidence>
<protein>
    <submittedName>
        <fullName evidence="2">Uncharacterized protein</fullName>
    </submittedName>
</protein>
<feature type="transmembrane region" description="Helical" evidence="1">
    <location>
        <begin position="27"/>
        <end position="47"/>
    </location>
</feature>
<proteinExistence type="predicted"/>
<dbReference type="AlphaFoldDB" id="A0A9Q0X6Q8"/>
<evidence type="ECO:0000313" key="3">
    <source>
        <dbReference type="Proteomes" id="UP001142489"/>
    </source>
</evidence>
<gene>
    <name evidence="2" type="ORF">JRQ81_011721</name>
</gene>
<keyword evidence="1" id="KW-0472">Membrane</keyword>
<dbReference type="Proteomes" id="UP001142489">
    <property type="component" value="Unassembled WGS sequence"/>
</dbReference>
<feature type="non-terminal residue" evidence="2">
    <location>
        <position position="1"/>
    </location>
</feature>
<keyword evidence="1" id="KW-0812">Transmembrane</keyword>